<dbReference type="PANTHER" id="PTHR11177">
    <property type="entry name" value="CHITINASE"/>
    <property type="match status" value="1"/>
</dbReference>
<sequence length="150" mass="16706">KKKSLICIMGVQICKELNGNRGQWKTYWDSSARVPFMRSGSKWLSFDNPESLYQKVEFALSKKLGGAMVWSIDTDDFLGYCGGTKYPLMQSINYALAIEESKTKKPAAPTKGPEKKKKPTSAAGVIKSSIWLMNLFILVAAAYGVEFAMF</sequence>
<feature type="domain" description="GH18" evidence="2">
    <location>
        <begin position="1"/>
        <end position="99"/>
    </location>
</feature>
<evidence type="ECO:0000313" key="4">
    <source>
        <dbReference type="Proteomes" id="UP000708208"/>
    </source>
</evidence>
<dbReference type="InterPro" id="IPR050314">
    <property type="entry name" value="Glycosyl_Hydrlase_18"/>
</dbReference>
<evidence type="ECO:0000313" key="3">
    <source>
        <dbReference type="EMBL" id="CAG7689048.1"/>
    </source>
</evidence>
<keyword evidence="1" id="KW-0812">Transmembrane</keyword>
<organism evidence="3 4">
    <name type="scientific">Allacma fusca</name>
    <dbReference type="NCBI Taxonomy" id="39272"/>
    <lineage>
        <taxon>Eukaryota</taxon>
        <taxon>Metazoa</taxon>
        <taxon>Ecdysozoa</taxon>
        <taxon>Arthropoda</taxon>
        <taxon>Hexapoda</taxon>
        <taxon>Collembola</taxon>
        <taxon>Symphypleona</taxon>
        <taxon>Sminthuridae</taxon>
        <taxon>Allacma</taxon>
    </lineage>
</organism>
<accession>A0A8J2NT50</accession>
<feature type="non-terminal residue" evidence="3">
    <location>
        <position position="1"/>
    </location>
</feature>
<evidence type="ECO:0000259" key="2">
    <source>
        <dbReference type="PROSITE" id="PS51910"/>
    </source>
</evidence>
<dbReference type="GO" id="GO:0004568">
    <property type="term" value="F:chitinase activity"/>
    <property type="evidence" value="ECO:0007669"/>
    <property type="project" value="TreeGrafter"/>
</dbReference>
<dbReference type="Proteomes" id="UP000708208">
    <property type="component" value="Unassembled WGS sequence"/>
</dbReference>
<dbReference type="PROSITE" id="PS51910">
    <property type="entry name" value="GH18_2"/>
    <property type="match status" value="1"/>
</dbReference>
<evidence type="ECO:0000256" key="1">
    <source>
        <dbReference type="SAM" id="Phobius"/>
    </source>
</evidence>
<feature type="transmembrane region" description="Helical" evidence="1">
    <location>
        <begin position="125"/>
        <end position="145"/>
    </location>
</feature>
<dbReference type="Pfam" id="PF00704">
    <property type="entry name" value="Glyco_hydro_18"/>
    <property type="match status" value="1"/>
</dbReference>
<proteinExistence type="predicted"/>
<keyword evidence="1" id="KW-0472">Membrane</keyword>
<gene>
    <name evidence="3" type="ORF">AFUS01_LOCUS3386</name>
</gene>
<dbReference type="GO" id="GO:0008061">
    <property type="term" value="F:chitin binding"/>
    <property type="evidence" value="ECO:0007669"/>
    <property type="project" value="TreeGrafter"/>
</dbReference>
<dbReference type="GO" id="GO:0005975">
    <property type="term" value="P:carbohydrate metabolic process"/>
    <property type="evidence" value="ECO:0007669"/>
    <property type="project" value="InterPro"/>
</dbReference>
<keyword evidence="1" id="KW-1133">Transmembrane helix</keyword>
<dbReference type="InterPro" id="IPR001223">
    <property type="entry name" value="Glyco_hydro18_cat"/>
</dbReference>
<name>A0A8J2NT50_9HEXA</name>
<dbReference type="OrthoDB" id="7281605at2759"/>
<dbReference type="AlphaFoldDB" id="A0A8J2NT50"/>
<dbReference type="GO" id="GO:0005576">
    <property type="term" value="C:extracellular region"/>
    <property type="evidence" value="ECO:0007669"/>
    <property type="project" value="TreeGrafter"/>
</dbReference>
<keyword evidence="4" id="KW-1185">Reference proteome</keyword>
<dbReference type="PANTHER" id="PTHR11177:SF360">
    <property type="entry name" value="CHITINASE 4-RELATED"/>
    <property type="match status" value="1"/>
</dbReference>
<protein>
    <recommendedName>
        <fullName evidence="2">GH18 domain-containing protein</fullName>
    </recommendedName>
</protein>
<dbReference type="GO" id="GO:0006032">
    <property type="term" value="P:chitin catabolic process"/>
    <property type="evidence" value="ECO:0007669"/>
    <property type="project" value="TreeGrafter"/>
</dbReference>
<dbReference type="EMBL" id="CAJVCH010020338">
    <property type="protein sequence ID" value="CAG7689048.1"/>
    <property type="molecule type" value="Genomic_DNA"/>
</dbReference>
<reference evidence="3" key="1">
    <citation type="submission" date="2021-06" db="EMBL/GenBank/DDBJ databases">
        <authorList>
            <person name="Hodson N. C."/>
            <person name="Mongue J. A."/>
            <person name="Jaron S. K."/>
        </authorList>
    </citation>
    <scope>NUCLEOTIDE SEQUENCE</scope>
</reference>
<comment type="caution">
    <text evidence="3">The sequence shown here is derived from an EMBL/GenBank/DDBJ whole genome shotgun (WGS) entry which is preliminary data.</text>
</comment>